<evidence type="ECO:0000256" key="1">
    <source>
        <dbReference type="SAM" id="MobiDB-lite"/>
    </source>
</evidence>
<protein>
    <submittedName>
        <fullName evidence="2">Uncharacterized protein family UPF0592</fullName>
    </submittedName>
</protein>
<reference evidence="3" key="1">
    <citation type="submission" date="2017-03" db="EMBL/GenBank/DDBJ databases">
        <authorList>
            <person name="Sharma R."/>
            <person name="Thines M."/>
        </authorList>
    </citation>
    <scope>NUCLEOTIDE SEQUENCE [LARGE SCALE GENOMIC DNA]</scope>
</reference>
<feature type="compositionally biased region" description="Basic residues" evidence="1">
    <location>
        <begin position="104"/>
        <end position="113"/>
    </location>
</feature>
<feature type="region of interest" description="Disordered" evidence="1">
    <location>
        <begin position="915"/>
        <end position="1016"/>
    </location>
</feature>
<accession>A0A1W5D4S1</accession>
<feature type="compositionally biased region" description="Basic and acidic residues" evidence="1">
    <location>
        <begin position="127"/>
        <end position="152"/>
    </location>
</feature>
<feature type="compositionally biased region" description="Basic and acidic residues" evidence="1">
    <location>
        <begin position="7"/>
        <end position="17"/>
    </location>
</feature>
<sequence>MPSLTLGDERGLSHEETALSSIKPPAMECDVKEPVALTIPRSASYTHLPCPVSQGPSFGAIGLRRTLSENVISIPDETARRAPPVSLSPAAGFKSKDSREGKNLKARKSSRSRIHPKITISKFTLSLDRKPEEASYERPKTAAMEDRPDRGMKVKSVSGSLSNFARKPWKPASRSPSPSKENPEVDITVTETPVLDSTTPDVRPTIGAEDTRRADFEGTINGISRNSTSVYKKQRRPLSAFLGRSTPGSGSHTPSVPPIPKSLSTDKLPFFHGYPLAERLPALPRTMSSERLQGIGLDLPRRKDELWGAFRTLDGDFQKFQSKPSTLKANVVRSSLLPFLKLHADHASTKNLRPEDLDRRIHILNKWWTGLLEMLNGRNGQSMSGNDRPAILEGVSGIMVRAEWRLSPSAFAARTSASARPPFKSRSTSSLDSTASEFLAESVHHNAKNIFVQNLLAQMAFVVEKMSTRNVAASVVAFCGKASAYAFFFCPGVADILVRLWGTKTEVLRRVLKEINISGSTENTATPENIVAGFPPCLHPLAFSSLPSMVKYLRSQPPLPLGSAVIPWNGTWVTRWTGRDTDLFFVFTKYFYILASQFLPDGIDWRDSAFAPGFLLVQAQILTVLDATIHRPTIHPVPDYSNGPLSVTFDNLLTEPDATLNAIPLPPNNTVRCMAENRLVMLLRDFLSESPPVVKSAQGTFAAVFNAVLKAAARRTSLFEHNACFALCDFMEEAIPILSRYYQTTQSPTTVLDWPFWLDVCKHMMESQNTMTEIRLYAFLYTLWGIIVSDERRKRDLCLDWLLTKDVFEKQFNHWCPMVRAYFMRFLCWRVARFDGEASHQDEIILEKLSSRLKGTWSHFLYTQEQSHKQGLMSASTAPCSPAPGRRLMIIRHDAQPVTGGVFLSFDGIVPPASSTQPTAYARHSSLGSLSQTTTPQIVGDTQQNSSPSRKGWGLLKNMRPFSGSPGDRPKSSLADPTPTASTDVNPARHASLSRGDQSRHGIVAADGDPSAAKGSEAHFHVAPPHRNHSFKFSLEWMDRPYNTGKERRLFPPRLPLPAQMFLQRRHGELQEDIPCKPEGVAIESSKYMGRALAEWAIVVIECQNFYSRRKAEGVPSDRWVETPTLSVETFRKLG</sequence>
<dbReference type="Proteomes" id="UP000192927">
    <property type="component" value="Unassembled WGS sequence"/>
</dbReference>
<feature type="compositionally biased region" description="Polar residues" evidence="1">
    <location>
        <begin position="926"/>
        <end position="949"/>
    </location>
</feature>
<dbReference type="Pfam" id="PF08578">
    <property type="entry name" value="DUF1765"/>
    <property type="match status" value="1"/>
</dbReference>
<dbReference type="InterPro" id="IPR013887">
    <property type="entry name" value="UPF0592"/>
</dbReference>
<dbReference type="EMBL" id="FWEW01002262">
    <property type="protein sequence ID" value="SLM38117.1"/>
    <property type="molecule type" value="Genomic_DNA"/>
</dbReference>
<feature type="compositionally biased region" description="Polar residues" evidence="1">
    <location>
        <begin position="189"/>
        <end position="200"/>
    </location>
</feature>
<feature type="region of interest" description="Disordered" evidence="1">
    <location>
        <begin position="78"/>
        <end position="113"/>
    </location>
</feature>
<evidence type="ECO:0000313" key="3">
    <source>
        <dbReference type="Proteomes" id="UP000192927"/>
    </source>
</evidence>
<keyword evidence="3" id="KW-1185">Reference proteome</keyword>
<feature type="region of interest" description="Disordered" evidence="1">
    <location>
        <begin position="125"/>
        <end position="229"/>
    </location>
</feature>
<name>A0A1W5D4S1_9LECA</name>
<feature type="region of interest" description="Disordered" evidence="1">
    <location>
        <begin position="242"/>
        <end position="261"/>
    </location>
</feature>
<feature type="compositionally biased region" description="Basic and acidic residues" evidence="1">
    <location>
        <begin position="94"/>
        <end position="103"/>
    </location>
</feature>
<organism evidence="2 3">
    <name type="scientific">Lasallia pustulata</name>
    <dbReference type="NCBI Taxonomy" id="136370"/>
    <lineage>
        <taxon>Eukaryota</taxon>
        <taxon>Fungi</taxon>
        <taxon>Dikarya</taxon>
        <taxon>Ascomycota</taxon>
        <taxon>Pezizomycotina</taxon>
        <taxon>Lecanoromycetes</taxon>
        <taxon>OSLEUM clade</taxon>
        <taxon>Umbilicariomycetidae</taxon>
        <taxon>Umbilicariales</taxon>
        <taxon>Umbilicariaceae</taxon>
        <taxon>Lasallia</taxon>
    </lineage>
</organism>
<evidence type="ECO:0000313" key="2">
    <source>
        <dbReference type="EMBL" id="SLM38117.1"/>
    </source>
</evidence>
<dbReference type="AlphaFoldDB" id="A0A1W5D4S1"/>
<dbReference type="PANTHER" id="PTHR37988">
    <property type="entry name" value="UPF0592 MEMBRANE PROTEIN C7D4.03C"/>
    <property type="match status" value="1"/>
</dbReference>
<proteinExistence type="predicted"/>
<feature type="region of interest" description="Disordered" evidence="1">
    <location>
        <begin position="1"/>
        <end position="21"/>
    </location>
</feature>
<dbReference type="PANTHER" id="PTHR37988:SF1">
    <property type="entry name" value="UPF0592 MEMBRANE PROTEIN C7D4.03C"/>
    <property type="match status" value="1"/>
</dbReference>